<comment type="catalytic activity">
    <reaction evidence="7">
        <text>[thioredoxin]-disulfide + L-methionine + H2O = L-methionine (S)-S-oxide + [thioredoxin]-dithiol</text>
        <dbReference type="Rhea" id="RHEA:19993"/>
        <dbReference type="Rhea" id="RHEA-COMP:10698"/>
        <dbReference type="Rhea" id="RHEA-COMP:10700"/>
        <dbReference type="ChEBI" id="CHEBI:15377"/>
        <dbReference type="ChEBI" id="CHEBI:29950"/>
        <dbReference type="ChEBI" id="CHEBI:50058"/>
        <dbReference type="ChEBI" id="CHEBI:57844"/>
        <dbReference type="ChEBI" id="CHEBI:58772"/>
        <dbReference type="EC" id="1.8.4.11"/>
    </reaction>
</comment>
<dbReference type="PANTHER" id="PTHR42799">
    <property type="entry name" value="MITOCHONDRIAL PEPTIDE METHIONINE SULFOXIDE REDUCTASE"/>
    <property type="match status" value="1"/>
</dbReference>
<evidence type="ECO:0000256" key="8">
    <source>
        <dbReference type="SAM" id="Phobius"/>
    </source>
</evidence>
<dbReference type="GO" id="GO:0034599">
    <property type="term" value="P:cellular response to oxidative stress"/>
    <property type="evidence" value="ECO:0007669"/>
    <property type="project" value="TreeGrafter"/>
</dbReference>
<evidence type="ECO:0000256" key="2">
    <source>
        <dbReference type="ARBA" id="ARBA00012502"/>
    </source>
</evidence>
<evidence type="ECO:0000313" key="11">
    <source>
        <dbReference type="Proteomes" id="UP000824540"/>
    </source>
</evidence>
<proteinExistence type="inferred from homology"/>
<evidence type="ECO:0000259" key="9">
    <source>
        <dbReference type="Pfam" id="PF01625"/>
    </source>
</evidence>
<comment type="similarity">
    <text evidence="1">Belongs to the MsrA Met sulfoxide reductase family.</text>
</comment>
<dbReference type="GO" id="GO:0008113">
    <property type="term" value="F:peptide-methionine (S)-S-oxide reductase activity"/>
    <property type="evidence" value="ECO:0007669"/>
    <property type="project" value="UniProtKB-EC"/>
</dbReference>
<organism evidence="10 11">
    <name type="scientific">Albula glossodonta</name>
    <name type="common">roundjaw bonefish</name>
    <dbReference type="NCBI Taxonomy" id="121402"/>
    <lineage>
        <taxon>Eukaryota</taxon>
        <taxon>Metazoa</taxon>
        <taxon>Chordata</taxon>
        <taxon>Craniata</taxon>
        <taxon>Vertebrata</taxon>
        <taxon>Euteleostomi</taxon>
        <taxon>Actinopterygii</taxon>
        <taxon>Neopterygii</taxon>
        <taxon>Teleostei</taxon>
        <taxon>Albuliformes</taxon>
        <taxon>Albulidae</taxon>
        <taxon>Albula</taxon>
    </lineage>
</organism>
<dbReference type="GO" id="GO:0005737">
    <property type="term" value="C:cytoplasm"/>
    <property type="evidence" value="ECO:0007669"/>
    <property type="project" value="TreeGrafter"/>
</dbReference>
<evidence type="ECO:0000256" key="5">
    <source>
        <dbReference type="ARBA" id="ARBA00030643"/>
    </source>
</evidence>
<feature type="domain" description="Peptide methionine sulphoxide reductase MsrA" evidence="9">
    <location>
        <begin position="59"/>
        <end position="101"/>
    </location>
</feature>
<gene>
    <name evidence="10" type="ORF">JZ751_011399</name>
</gene>
<name>A0A8T2N783_9TELE</name>
<evidence type="ECO:0000256" key="7">
    <source>
        <dbReference type="ARBA" id="ARBA00048782"/>
    </source>
</evidence>
<evidence type="ECO:0000313" key="10">
    <source>
        <dbReference type="EMBL" id="KAG9333562.1"/>
    </source>
</evidence>
<protein>
    <recommendedName>
        <fullName evidence="2">peptide-methionine (S)-S-oxide reductase</fullName>
        <ecNumber evidence="2">1.8.4.11</ecNumber>
    </recommendedName>
    <alternativeName>
        <fullName evidence="5">Peptide-methionine (S)-S-oxide reductase</fullName>
    </alternativeName>
    <alternativeName>
        <fullName evidence="4">Protein-methionine-S-oxide reductase</fullName>
    </alternativeName>
</protein>
<evidence type="ECO:0000256" key="3">
    <source>
        <dbReference type="ARBA" id="ARBA00023002"/>
    </source>
</evidence>
<dbReference type="EMBL" id="JAFBMS010000192">
    <property type="protein sequence ID" value="KAG9333562.1"/>
    <property type="molecule type" value="Genomic_DNA"/>
</dbReference>
<dbReference type="EC" id="1.8.4.11" evidence="2"/>
<keyword evidence="3" id="KW-0560">Oxidoreductase</keyword>
<keyword evidence="8" id="KW-1133">Transmembrane helix</keyword>
<keyword evidence="11" id="KW-1185">Reference proteome</keyword>
<dbReference type="PANTHER" id="PTHR42799:SF2">
    <property type="entry name" value="MITOCHONDRIAL PEPTIDE METHIONINE SULFOXIDE REDUCTASE"/>
    <property type="match status" value="1"/>
</dbReference>
<accession>A0A8T2N783</accession>
<dbReference type="InterPro" id="IPR002569">
    <property type="entry name" value="Met_Sox_Rdtase_MsrA_dom"/>
</dbReference>
<keyword evidence="8" id="KW-0472">Membrane</keyword>
<dbReference type="OrthoDB" id="77405at2759"/>
<reference evidence="10" key="1">
    <citation type="thesis" date="2021" institute="BYU ScholarsArchive" country="Provo, UT, USA">
        <title>Applications of and Algorithms for Genome Assembly and Genomic Analyses with an Emphasis on Marine Teleosts.</title>
        <authorList>
            <person name="Pickett B.D."/>
        </authorList>
    </citation>
    <scope>NUCLEOTIDE SEQUENCE</scope>
    <source>
        <strain evidence="10">HI-2016</strain>
    </source>
</reference>
<evidence type="ECO:0000256" key="1">
    <source>
        <dbReference type="ARBA" id="ARBA00005591"/>
    </source>
</evidence>
<sequence length="186" mass="20836">MESRRRQRCPSVFTQIQALIAVGLVITPVSLVNGSEMADKTELPTKDRALKGREEKMVVAGMGCFWGAERRLWRVPEVFSTQVGYSGGITPNPNYEEGCRVRPHFIRTNAQNTTARNRQEQKLAYGAQFYSLGYKQLANPPNPPHPPKTLGRSSLCSRSRLLSSLSLITRGDTLRDWLSEGENINT</sequence>
<evidence type="ECO:0000256" key="4">
    <source>
        <dbReference type="ARBA" id="ARBA00030273"/>
    </source>
</evidence>
<feature type="transmembrane region" description="Helical" evidence="8">
    <location>
        <begin position="12"/>
        <end position="31"/>
    </location>
</feature>
<dbReference type="InterPro" id="IPR050162">
    <property type="entry name" value="MsrA_MetSO_reductase"/>
</dbReference>
<dbReference type="Gene3D" id="3.30.1060.10">
    <property type="entry name" value="Peptide methionine sulphoxide reductase MsrA"/>
    <property type="match status" value="1"/>
</dbReference>
<comment type="caution">
    <text evidence="10">The sequence shown here is derived from an EMBL/GenBank/DDBJ whole genome shotgun (WGS) entry which is preliminary data.</text>
</comment>
<dbReference type="SUPFAM" id="SSF55068">
    <property type="entry name" value="Peptide methionine sulfoxide reductase"/>
    <property type="match status" value="1"/>
</dbReference>
<dbReference type="Proteomes" id="UP000824540">
    <property type="component" value="Unassembled WGS sequence"/>
</dbReference>
<keyword evidence="8" id="KW-0812">Transmembrane</keyword>
<dbReference type="AlphaFoldDB" id="A0A8T2N783"/>
<comment type="catalytic activity">
    <reaction evidence="6">
        <text>L-methionyl-[protein] + [thioredoxin]-disulfide + H2O = L-methionyl-(S)-S-oxide-[protein] + [thioredoxin]-dithiol</text>
        <dbReference type="Rhea" id="RHEA:14217"/>
        <dbReference type="Rhea" id="RHEA-COMP:10698"/>
        <dbReference type="Rhea" id="RHEA-COMP:10700"/>
        <dbReference type="Rhea" id="RHEA-COMP:12313"/>
        <dbReference type="Rhea" id="RHEA-COMP:12315"/>
        <dbReference type="ChEBI" id="CHEBI:15377"/>
        <dbReference type="ChEBI" id="CHEBI:16044"/>
        <dbReference type="ChEBI" id="CHEBI:29950"/>
        <dbReference type="ChEBI" id="CHEBI:44120"/>
        <dbReference type="ChEBI" id="CHEBI:50058"/>
        <dbReference type="EC" id="1.8.4.11"/>
    </reaction>
</comment>
<dbReference type="Pfam" id="PF01625">
    <property type="entry name" value="PMSR"/>
    <property type="match status" value="1"/>
</dbReference>
<evidence type="ECO:0000256" key="6">
    <source>
        <dbReference type="ARBA" id="ARBA00047806"/>
    </source>
</evidence>
<dbReference type="InterPro" id="IPR036509">
    <property type="entry name" value="Met_Sox_Rdtase_MsrA_sf"/>
</dbReference>